<dbReference type="EMBL" id="PDUD01000040">
    <property type="protein sequence ID" value="PHN02395.1"/>
    <property type="molecule type" value="Genomic_DNA"/>
</dbReference>
<name>A0A2D0N1L9_FLAN2</name>
<evidence type="ECO:0000313" key="2">
    <source>
        <dbReference type="EMBL" id="PHN02395.1"/>
    </source>
</evidence>
<sequence>MFNKLLPYISAVFLFLIISVIYFYPQFQGLEMPKGDLTQWRGMVQEIKNYKAETGKDALWTNAMFGGMPTYQIDSIRKGNGLTVIQQLARLGIPSPAGLFFVGMLSFFVMLVVLRVNTWLAIVGAIAFGLTTNNLVLFEAGHISKLMAILYLPLVIAGMILVFRKRYLLGGAIFALGTGLNLWASHPQMSYYFVLTTVFFGIAELVKAIREKQLPDFLKAVGTLVIGGLLALGSAASNILPTLEYAEDTMRGKPILEAAGGIDPGSSSQTEGLAWDYAMQWSNATIDLFSSFIPGVAGGATNEPVSRDSEIGRELTRRGAQLPPTFALPLYWGGVGSTSGPIYFGAIAFFFFFMGLTLVKGPVKWWLALGVLLTFLLSMGANLEWFNRFIFEYIPLYNKFRTPNSVLSVTAVLVPALGFMAVNRIIKGEVSTPEVMRSLLISGGILGAICLFFLLLGPSMFDFTHPSDPQRAQNIQPELLIAMRKSLMQSDALRSLILIGLSAAGIWAFIQNKLDQKWLMLGLGALVLFDMWGVGRRYLNEDSFYPKRAIANTHAPRPVDTQILQDQALSFRVLDLTEPTFVSTRASYYHKSIGGNHAAKLQRIEDIIQHHIQQGNQAVLDMLNTKYFIQPGPDDQATAVVNPGALGNAWFVSDLEIVPNANAEIDALTDFDPSRTAVVNTEFQDYVSGLNPNGTGTIELTAYAPDKLTYTSNTSGEQLAVFSEVWYGPDKGWKAYIDGEPLAHIRVNYLLRALRVPAGQHTIVFEFSPGIYKAGVAISLISSLIIILGILGLAAYYAYGFWQNLQHQPATKVTTSQKAKRTVARKKKK</sequence>
<dbReference type="RefSeq" id="WP_099154142.1">
    <property type="nucleotide sequence ID" value="NZ_PDUD01000040.1"/>
</dbReference>
<proteinExistence type="predicted"/>
<feature type="transmembrane region" description="Helical" evidence="1">
    <location>
        <begin position="438"/>
        <end position="461"/>
    </location>
</feature>
<feature type="transmembrane region" description="Helical" evidence="1">
    <location>
        <begin position="190"/>
        <end position="209"/>
    </location>
</feature>
<keyword evidence="1" id="KW-1133">Transmembrane helix</keyword>
<keyword evidence="1" id="KW-0472">Membrane</keyword>
<dbReference type="InterPro" id="IPR018580">
    <property type="entry name" value="Uncharacterised_YfhO"/>
</dbReference>
<feature type="transmembrane region" description="Helical" evidence="1">
    <location>
        <begin position="340"/>
        <end position="359"/>
    </location>
</feature>
<feature type="transmembrane region" description="Helical" evidence="1">
    <location>
        <begin position="6"/>
        <end position="24"/>
    </location>
</feature>
<feature type="transmembrane region" description="Helical" evidence="1">
    <location>
        <begin position="776"/>
        <end position="799"/>
    </location>
</feature>
<evidence type="ECO:0008006" key="4">
    <source>
        <dbReference type="Google" id="ProtNLM"/>
    </source>
</evidence>
<evidence type="ECO:0000256" key="1">
    <source>
        <dbReference type="SAM" id="Phobius"/>
    </source>
</evidence>
<gene>
    <name evidence="2" type="ORF">CRP01_31940</name>
</gene>
<feature type="transmembrane region" description="Helical" evidence="1">
    <location>
        <begin position="221"/>
        <end position="240"/>
    </location>
</feature>
<organism evidence="2 3">
    <name type="scientific">Flavilitoribacter nigricans (strain ATCC 23147 / DSM 23189 / NBRC 102662 / NCIMB 1420 / SS-2)</name>
    <name type="common">Lewinella nigricans</name>
    <dbReference type="NCBI Taxonomy" id="1122177"/>
    <lineage>
        <taxon>Bacteria</taxon>
        <taxon>Pseudomonadati</taxon>
        <taxon>Bacteroidota</taxon>
        <taxon>Saprospiria</taxon>
        <taxon>Saprospirales</taxon>
        <taxon>Lewinellaceae</taxon>
        <taxon>Flavilitoribacter</taxon>
    </lineage>
</organism>
<keyword evidence="3" id="KW-1185">Reference proteome</keyword>
<dbReference type="OrthoDB" id="9772884at2"/>
<feature type="transmembrane region" description="Helical" evidence="1">
    <location>
        <begin position="366"/>
        <end position="386"/>
    </location>
</feature>
<feature type="transmembrane region" description="Helical" evidence="1">
    <location>
        <begin position="492"/>
        <end position="510"/>
    </location>
</feature>
<dbReference type="PANTHER" id="PTHR38454">
    <property type="entry name" value="INTEGRAL MEMBRANE PROTEIN-RELATED"/>
    <property type="match status" value="1"/>
</dbReference>
<dbReference type="Proteomes" id="UP000223913">
    <property type="component" value="Unassembled WGS sequence"/>
</dbReference>
<comment type="caution">
    <text evidence="2">The sequence shown here is derived from an EMBL/GenBank/DDBJ whole genome shotgun (WGS) entry which is preliminary data.</text>
</comment>
<feature type="transmembrane region" description="Helical" evidence="1">
    <location>
        <begin position="517"/>
        <end position="535"/>
    </location>
</feature>
<feature type="transmembrane region" description="Helical" evidence="1">
    <location>
        <begin position="167"/>
        <end position="184"/>
    </location>
</feature>
<dbReference type="AlphaFoldDB" id="A0A2D0N1L9"/>
<accession>A0A2D0N1L9</accession>
<feature type="transmembrane region" description="Helical" evidence="1">
    <location>
        <begin position="97"/>
        <end position="130"/>
    </location>
</feature>
<dbReference type="PANTHER" id="PTHR38454:SF1">
    <property type="entry name" value="INTEGRAL MEMBRANE PROTEIN"/>
    <property type="match status" value="1"/>
</dbReference>
<protein>
    <recommendedName>
        <fullName evidence="4">YfhO family protein</fullName>
    </recommendedName>
</protein>
<dbReference type="Pfam" id="PF09586">
    <property type="entry name" value="YfhO"/>
    <property type="match status" value="1"/>
</dbReference>
<feature type="transmembrane region" description="Helical" evidence="1">
    <location>
        <begin position="406"/>
        <end position="426"/>
    </location>
</feature>
<keyword evidence="1" id="KW-0812">Transmembrane</keyword>
<evidence type="ECO:0000313" key="3">
    <source>
        <dbReference type="Proteomes" id="UP000223913"/>
    </source>
</evidence>
<reference evidence="2 3" key="1">
    <citation type="submission" date="2017-10" db="EMBL/GenBank/DDBJ databases">
        <title>The draft genome sequence of Lewinella nigricans NBRC 102662.</title>
        <authorList>
            <person name="Wang K."/>
        </authorList>
    </citation>
    <scope>NUCLEOTIDE SEQUENCE [LARGE SCALE GENOMIC DNA]</scope>
    <source>
        <strain evidence="2 3">NBRC 102662</strain>
    </source>
</reference>
<feature type="transmembrane region" description="Helical" evidence="1">
    <location>
        <begin position="142"/>
        <end position="162"/>
    </location>
</feature>